<dbReference type="InterPro" id="IPR006626">
    <property type="entry name" value="PbH1"/>
</dbReference>
<dbReference type="GO" id="GO:0051701">
    <property type="term" value="P:biological process involved in interaction with host"/>
    <property type="evidence" value="ECO:0007669"/>
    <property type="project" value="UniProtKB-ARBA"/>
</dbReference>
<evidence type="ECO:0000313" key="3">
    <source>
        <dbReference type="EMBL" id="ANM47212.1"/>
    </source>
</evidence>
<reference evidence="4 5" key="1">
    <citation type="submission" date="2016-11" db="EMBL/GenBank/DDBJ databases">
        <title>Complete genome of the first virulent bacteriophage infecting the opportunist pathogen Serratia rubidaea.</title>
        <authorList>
            <person name="Xing S."/>
            <person name="Ma T."/>
            <person name="Zhang X."/>
            <person name="Huang Y."/>
            <person name="Mi Z."/>
            <person name="Sun Q."/>
            <person name="An X."/>
            <person name="Fan H."/>
            <person name="Wu S."/>
            <person name="Lin W."/>
            <person name="Tong Y."/>
        </authorList>
    </citation>
    <scope>NUCLEOTIDE SEQUENCE [LARGE SCALE GENOMIC DNA]</scope>
</reference>
<dbReference type="OrthoDB" id="10340at10239"/>
<dbReference type="InterPro" id="IPR011050">
    <property type="entry name" value="Pectin_lyase_fold/virulence"/>
</dbReference>
<dbReference type="EMBL" id="KX147096">
    <property type="protein sequence ID" value="ANM47212.1"/>
    <property type="molecule type" value="Genomic_DNA"/>
</dbReference>
<organism evidence="4 5">
    <name type="scientific">Serratia phage vB_Sru_IME250</name>
    <dbReference type="NCBI Taxonomy" id="1852640"/>
    <lineage>
        <taxon>Viruses</taxon>
        <taxon>Duplodnaviria</taxon>
        <taxon>Heunggongvirae</taxon>
        <taxon>Uroviricota</taxon>
        <taxon>Caudoviricetes</taxon>
        <taxon>Pantevenvirales</taxon>
        <taxon>Ackermannviridae</taxon>
        <taxon>Taipeivirus</taxon>
        <taxon>Taipeivirus IME250</taxon>
    </lineage>
</organism>
<proteinExistence type="predicted"/>
<evidence type="ECO:0000256" key="1">
    <source>
        <dbReference type="ARBA" id="ARBA00004328"/>
    </source>
</evidence>
<dbReference type="GeneID" id="40092494"/>
<comment type="subcellular location">
    <subcellularLocation>
        <location evidence="1">Virion</location>
    </subcellularLocation>
</comment>
<protein>
    <submittedName>
        <fullName evidence="4">Tail fibers protein</fullName>
    </submittedName>
</protein>
<dbReference type="GO" id="GO:0044423">
    <property type="term" value="C:virion component"/>
    <property type="evidence" value="ECO:0007669"/>
    <property type="project" value="UniProtKB-KW"/>
</dbReference>
<dbReference type="SMART" id="SM00710">
    <property type="entry name" value="PbH1"/>
    <property type="match status" value="6"/>
</dbReference>
<evidence type="ECO:0000313" key="4">
    <source>
        <dbReference type="EMBL" id="APD20120.1"/>
    </source>
</evidence>
<dbReference type="SUPFAM" id="SSF51126">
    <property type="entry name" value="Pectin lyase-like"/>
    <property type="match status" value="1"/>
</dbReference>
<evidence type="ECO:0000313" key="6">
    <source>
        <dbReference type="Proteomes" id="UP000231470"/>
    </source>
</evidence>
<accession>A0A1J0MG56</accession>
<sequence length="632" mass="67600">MNPQFSQPGGSVGKEVNKESMARIFSLKRSDVADLKVGAPIDGYTVLYDRISQLCWYRGTATGNPISWSLSGNNLNLVTTSGNFSLTIAKPDINLKELLASSDPNAGTSLVYYKAPFNPTTKLSEFLNAAMVYLTPDMFGAKGDGVTDDRIAIQAAFDAAALGAINKLWPSEVRINKIYRVSLNPASVVLPGEVSAGRACLNVSSGVTIRGSGSIVTLDYTGTTSGAIITNWNGVANDVTIEGITVDSLYGTATGRGITGINICDSKRVKIIGVKALNCSGGGIYLRRSRGDNDVYGCSQSLVEHCVVDNIYYIGVQCERPSMINIESNIITNTGNNGIDVEGNDSTTTNQGVGTAVTIMHNNLRGCLNGIFVESMGSAKVDHNYVVTAGLGVIFNRINSGSFNNSCIGNTLEGSNPTTPSGMGIRFINQVGRTIVGMNIIRNFVNGIHFADRIDRVDIQPNDFTNITGGIIVLDKVPSGVSILRSRIAAQFYVGSQSNGFPYPISPRNCPSNYPGRMAGTTNYVDVHFSDTNSTGEINFQRTTGVLVLNSSWNAYARYDTPVAGYTTLNGNFGNVGEYLVINGNTYQIYQTTSSTTTITKWDGTAYVSGNCVADFDQAYTTSTRRAEWGSV</sequence>
<dbReference type="InterPro" id="IPR012334">
    <property type="entry name" value="Pectin_lyas_fold"/>
</dbReference>
<dbReference type="KEGG" id="vg:40092494"/>
<keyword evidence="6" id="KW-1185">Reference proteome</keyword>
<dbReference type="EMBL" id="KY073123">
    <property type="protein sequence ID" value="APD20120.1"/>
    <property type="molecule type" value="Genomic_DNA"/>
</dbReference>
<dbReference type="Gene3D" id="3.30.2020.50">
    <property type="match status" value="1"/>
</dbReference>
<dbReference type="Proteomes" id="UP000230444">
    <property type="component" value="Segment"/>
</dbReference>
<dbReference type="GO" id="GO:0019058">
    <property type="term" value="P:viral life cycle"/>
    <property type="evidence" value="ECO:0007669"/>
    <property type="project" value="UniProtKB-ARBA"/>
</dbReference>
<reference evidence="3 6" key="2">
    <citation type="journal article" date="2017" name="Arch. Virol.">
        <title>First complete genome sequence of a virulent bacteriophage infecting the opportunistic pathogen Serratia rubidaea.</title>
        <authorList>
            <person name="Xing S."/>
            <person name="Ma T."/>
            <person name="Zhang X."/>
            <person name="Huang Y."/>
            <person name="Mi Z."/>
            <person name="Sun Q."/>
            <person name="An X."/>
            <person name="Fan H."/>
            <person name="Wu S."/>
            <person name="Wei L."/>
            <person name="Tong Y."/>
        </authorList>
    </citation>
    <scope>NUCLEOTIDE SEQUENCE [LARGE SCALE GENOMIC DNA]</scope>
</reference>
<dbReference type="Gene3D" id="2.160.20.10">
    <property type="entry name" value="Single-stranded right-handed beta-helix, Pectin lyase-like"/>
    <property type="match status" value="1"/>
</dbReference>
<dbReference type="Proteomes" id="UP000231470">
    <property type="component" value="Segment"/>
</dbReference>
<evidence type="ECO:0000256" key="2">
    <source>
        <dbReference type="ARBA" id="ARBA00022844"/>
    </source>
</evidence>
<dbReference type="RefSeq" id="YP_009616013.1">
    <property type="nucleotide sequence ID" value="NC_042047.1"/>
</dbReference>
<name>A0A1J0MG56_9CAUD</name>
<evidence type="ECO:0000313" key="5">
    <source>
        <dbReference type="Proteomes" id="UP000230444"/>
    </source>
</evidence>
<keyword evidence="2" id="KW-0946">Virion</keyword>